<comment type="caution">
    <text evidence="3">The sequence shown here is derived from an EMBL/GenBank/DDBJ whole genome shotgun (WGS) entry which is preliminary data.</text>
</comment>
<feature type="region of interest" description="Disordered" evidence="1">
    <location>
        <begin position="537"/>
        <end position="566"/>
    </location>
</feature>
<feature type="region of interest" description="Disordered" evidence="1">
    <location>
        <begin position="709"/>
        <end position="731"/>
    </location>
</feature>
<feature type="compositionally biased region" description="Basic and acidic residues" evidence="1">
    <location>
        <begin position="709"/>
        <end position="722"/>
    </location>
</feature>
<accession>A0A843W0W5</accession>
<keyword evidence="2" id="KW-0472">Membrane</keyword>
<feature type="region of interest" description="Disordered" evidence="1">
    <location>
        <begin position="647"/>
        <end position="696"/>
    </location>
</feature>
<proteinExistence type="predicted"/>
<evidence type="ECO:0000256" key="1">
    <source>
        <dbReference type="SAM" id="MobiDB-lite"/>
    </source>
</evidence>
<keyword evidence="2" id="KW-1133">Transmembrane helix</keyword>
<dbReference type="EMBL" id="NMUH01003027">
    <property type="protein sequence ID" value="MQM03402.1"/>
    <property type="molecule type" value="Genomic_DNA"/>
</dbReference>
<feature type="non-terminal residue" evidence="3">
    <location>
        <position position="731"/>
    </location>
</feature>
<protein>
    <submittedName>
        <fullName evidence="3">Uncharacterized protein</fullName>
    </submittedName>
</protein>
<dbReference type="AlphaFoldDB" id="A0A843W0W5"/>
<feature type="compositionally biased region" description="Polar residues" evidence="1">
    <location>
        <begin position="651"/>
        <end position="661"/>
    </location>
</feature>
<gene>
    <name evidence="3" type="ORF">Taro_036184</name>
</gene>
<name>A0A843W0W5_COLES</name>
<evidence type="ECO:0000256" key="2">
    <source>
        <dbReference type="SAM" id="Phobius"/>
    </source>
</evidence>
<keyword evidence="4" id="KW-1185">Reference proteome</keyword>
<evidence type="ECO:0000313" key="4">
    <source>
        <dbReference type="Proteomes" id="UP000652761"/>
    </source>
</evidence>
<keyword evidence="2" id="KW-0812">Transmembrane</keyword>
<feature type="transmembrane region" description="Helical" evidence="2">
    <location>
        <begin position="13"/>
        <end position="40"/>
    </location>
</feature>
<sequence length="731" mass="80361">LLPRHPRPLELNAIVFLAIVRIPEWSNVFLLVSLSILCHLRPRRHTSFHRLCTTRGSCYGFLGDSRFWRCVRHVLAARTSRGVGDTPGVCVLREGDRPCRRDKVATGQPVVIGFPIATGGASALVTLTERVAHEIGMLYVVNVLSGLRVCGYETERLFLCCVVQAGYWPDHPVVRSRVVASFLSDSCFATGCGFLCCYLLVEVFLSGVCPGVGTIVIVCGYALWWYLVVVDFGLFAGGGSGYGALMGINIQGRHSCCEQLLSHSVDNGISCVVFARIVRLGGPPGWAQSAHRFSASECDRGVRRVLNATALGVAFLLPLFGGRRLHGCRVSLTRQSADAGLVKSFHRLCSTRGSCCGFSRIRVCVCEGDRPCRRDKVATGRPVAIGFPIATGGANALVTLTERVAHEMGMFYVVNVLSGLRVCGYETESGVCPGVGTVVIVVSERRLTGCGLLCVECPPLAHVLRFRCSGVPYVALVWLCFVVVPRGGRYMYPLRNVYVSKRIRPGKKGNPTWYRVDAIRRDISRVAPADDIVSRTRQHKPPRFPFGPGQTGQSTSRCHARPPRRDLNRNGQLMFLDTPHRGYSFCLLDHLSIGNTLDWARDSLSRPLPTCITQLAPFDIQTDPEMVRRAQCLEDAIELTERIKSRMFGKEQTSGALSKPTNGKKRSLSITDGPSQERKPKVPTTTAPNNKPRCKYCDKLGHTTEECWRKAGESDGDDHTYEDGTEGDAQE</sequence>
<dbReference type="Proteomes" id="UP000652761">
    <property type="component" value="Unassembled WGS sequence"/>
</dbReference>
<evidence type="ECO:0000313" key="3">
    <source>
        <dbReference type="EMBL" id="MQM03402.1"/>
    </source>
</evidence>
<organism evidence="3 4">
    <name type="scientific">Colocasia esculenta</name>
    <name type="common">Wild taro</name>
    <name type="synonym">Arum esculentum</name>
    <dbReference type="NCBI Taxonomy" id="4460"/>
    <lineage>
        <taxon>Eukaryota</taxon>
        <taxon>Viridiplantae</taxon>
        <taxon>Streptophyta</taxon>
        <taxon>Embryophyta</taxon>
        <taxon>Tracheophyta</taxon>
        <taxon>Spermatophyta</taxon>
        <taxon>Magnoliopsida</taxon>
        <taxon>Liliopsida</taxon>
        <taxon>Araceae</taxon>
        <taxon>Aroideae</taxon>
        <taxon>Colocasieae</taxon>
        <taxon>Colocasia</taxon>
    </lineage>
</organism>
<reference evidence="3" key="1">
    <citation type="submission" date="2017-07" db="EMBL/GenBank/DDBJ databases">
        <title>Taro Niue Genome Assembly and Annotation.</title>
        <authorList>
            <person name="Atibalentja N."/>
            <person name="Keating K."/>
            <person name="Fields C.J."/>
        </authorList>
    </citation>
    <scope>NUCLEOTIDE SEQUENCE</scope>
    <source>
        <strain evidence="3">Niue_2</strain>
        <tissue evidence="3">Leaf</tissue>
    </source>
</reference>